<organism evidence="1 2">
    <name type="scientific">Mucilaginibacter oryzae</name>
    <dbReference type="NCBI Taxonomy" id="468058"/>
    <lineage>
        <taxon>Bacteria</taxon>
        <taxon>Pseudomonadati</taxon>
        <taxon>Bacteroidota</taxon>
        <taxon>Sphingobacteriia</taxon>
        <taxon>Sphingobacteriales</taxon>
        <taxon>Sphingobacteriaceae</taxon>
        <taxon>Mucilaginibacter</taxon>
    </lineage>
</organism>
<proteinExistence type="predicted"/>
<evidence type="ECO:0000313" key="1">
    <source>
        <dbReference type="EMBL" id="PWK77659.1"/>
    </source>
</evidence>
<dbReference type="SUPFAM" id="SSF51126">
    <property type="entry name" value="Pectin lyase-like"/>
    <property type="match status" value="1"/>
</dbReference>
<reference evidence="1 2" key="1">
    <citation type="submission" date="2018-05" db="EMBL/GenBank/DDBJ databases">
        <title>Genomic Encyclopedia of Archaeal and Bacterial Type Strains, Phase II (KMG-II): from individual species to whole genera.</title>
        <authorList>
            <person name="Goeker M."/>
        </authorList>
    </citation>
    <scope>NUCLEOTIDE SEQUENCE [LARGE SCALE GENOMIC DNA]</scope>
    <source>
        <strain evidence="1 2">DSM 19975</strain>
    </source>
</reference>
<keyword evidence="2" id="KW-1185">Reference proteome</keyword>
<dbReference type="Proteomes" id="UP000245678">
    <property type="component" value="Unassembled WGS sequence"/>
</dbReference>
<sequence length="421" mass="45590">MKFKQIIAVLTAASLAFTSCEKANKDVDTTPQNGSATGEVSGVWAKGSVHEIKGDIIIPEGKTLTIEEGVTVLMDATAKPEVIVKGNLYSLGTAENPVKFTVSDAYRTADNKFGKLWGGILAAPTSTEVLLDHTILEYGGNTTSDASTSVKMGLYKAVAGENLPALWFSNVNGKLVVTNSIIRNFQEDCTYIEGGKIIFSNNVFYTTGVTGGEAMNFKSGCLADVAYNFVYSCNTNALKLSNSGDRNPQAYIIAYNNTMVNTGWRRPTAKGGSVWLEATVHADLYNNLFANTRFGIKRDPKKKEDSRSLNDYNWYYGYDQTTVNQFQVGTNDVVAGGAHDVRGTKAGENDPKFVNYPLDNPVSSPDYNTAWDFHLQGNSPALGKGVTTFTRHHKAGLTMSNGLTYISPEPATYIGAYGTKL</sequence>
<accession>A0A316H925</accession>
<dbReference type="RefSeq" id="WP_109608198.1">
    <property type="nucleotide sequence ID" value="NZ_QGHA01000004.1"/>
</dbReference>
<protein>
    <recommendedName>
        <fullName evidence="3">Parallel beta helix pectate lyase-like protein</fullName>
    </recommendedName>
</protein>
<dbReference type="AlphaFoldDB" id="A0A316H925"/>
<dbReference type="PROSITE" id="PS51257">
    <property type="entry name" value="PROKAR_LIPOPROTEIN"/>
    <property type="match status" value="1"/>
</dbReference>
<evidence type="ECO:0008006" key="3">
    <source>
        <dbReference type="Google" id="ProtNLM"/>
    </source>
</evidence>
<dbReference type="EMBL" id="QGHA01000004">
    <property type="protein sequence ID" value="PWK77659.1"/>
    <property type="molecule type" value="Genomic_DNA"/>
</dbReference>
<evidence type="ECO:0000313" key="2">
    <source>
        <dbReference type="Proteomes" id="UP000245678"/>
    </source>
</evidence>
<dbReference type="InterPro" id="IPR011050">
    <property type="entry name" value="Pectin_lyase_fold/virulence"/>
</dbReference>
<comment type="caution">
    <text evidence="1">The sequence shown here is derived from an EMBL/GenBank/DDBJ whole genome shotgun (WGS) entry which is preliminary data.</text>
</comment>
<gene>
    <name evidence="1" type="ORF">LX99_02538</name>
</gene>
<name>A0A316H925_9SPHI</name>